<dbReference type="SUPFAM" id="SSF89796">
    <property type="entry name" value="CoA-transferase family III (CaiB/BaiF)"/>
    <property type="match status" value="1"/>
</dbReference>
<dbReference type="AlphaFoldDB" id="A0A1G8MQJ0"/>
<keyword evidence="1 2" id="KW-0808">Transferase</keyword>
<dbReference type="InterPro" id="IPR003673">
    <property type="entry name" value="CoA-Trfase_fam_III"/>
</dbReference>
<organism evidence="2 3">
    <name type="scientific">Rhodococcus triatomae</name>
    <dbReference type="NCBI Taxonomy" id="300028"/>
    <lineage>
        <taxon>Bacteria</taxon>
        <taxon>Bacillati</taxon>
        <taxon>Actinomycetota</taxon>
        <taxon>Actinomycetes</taxon>
        <taxon>Mycobacteriales</taxon>
        <taxon>Nocardiaceae</taxon>
        <taxon>Rhodococcus</taxon>
    </lineage>
</organism>
<dbReference type="RefSeq" id="WP_072738652.1">
    <property type="nucleotide sequence ID" value="NZ_CP048813.1"/>
</dbReference>
<proteinExistence type="predicted"/>
<dbReference type="Gene3D" id="3.30.1540.10">
    <property type="entry name" value="formyl-coa transferase, domain 3"/>
    <property type="match status" value="1"/>
</dbReference>
<dbReference type="PANTHER" id="PTHR48207:SF3">
    <property type="entry name" value="SUCCINATE--HYDROXYMETHYLGLUTARATE COA-TRANSFERASE"/>
    <property type="match status" value="1"/>
</dbReference>
<evidence type="ECO:0000256" key="1">
    <source>
        <dbReference type="ARBA" id="ARBA00022679"/>
    </source>
</evidence>
<evidence type="ECO:0000313" key="2">
    <source>
        <dbReference type="EMBL" id="SDI70184.1"/>
    </source>
</evidence>
<protein>
    <submittedName>
        <fullName evidence="2">Crotonobetainyl-CoA:carnitine CoA-transferase CaiB</fullName>
    </submittedName>
</protein>
<keyword evidence="3" id="KW-1185">Reference proteome</keyword>
<accession>A0A1G8MQJ0</accession>
<dbReference type="Gene3D" id="3.40.50.10540">
    <property type="entry name" value="Crotonobetainyl-coa:carnitine coa-transferase, domain 1"/>
    <property type="match status" value="1"/>
</dbReference>
<dbReference type="InterPro" id="IPR050483">
    <property type="entry name" value="CoA-transferase_III_domain"/>
</dbReference>
<dbReference type="Proteomes" id="UP000183263">
    <property type="component" value="Unassembled WGS sequence"/>
</dbReference>
<dbReference type="Pfam" id="PF02515">
    <property type="entry name" value="CoA_transf_3"/>
    <property type="match status" value="1"/>
</dbReference>
<gene>
    <name evidence="2" type="ORF">SAMN05444695_11037</name>
</gene>
<dbReference type="GO" id="GO:0008410">
    <property type="term" value="F:CoA-transferase activity"/>
    <property type="evidence" value="ECO:0007669"/>
    <property type="project" value="TreeGrafter"/>
</dbReference>
<dbReference type="PANTHER" id="PTHR48207">
    <property type="entry name" value="SUCCINATE--HYDROXYMETHYLGLUTARATE COA-TRANSFERASE"/>
    <property type="match status" value="1"/>
</dbReference>
<dbReference type="OrthoDB" id="9797653at2"/>
<name>A0A1G8MQJ0_9NOCA</name>
<dbReference type="InterPro" id="IPR044855">
    <property type="entry name" value="CoA-Trfase_III_dom3_sf"/>
</dbReference>
<dbReference type="InterPro" id="IPR023606">
    <property type="entry name" value="CoA-Trfase_III_dom_1_sf"/>
</dbReference>
<dbReference type="EMBL" id="FNDN01000010">
    <property type="protein sequence ID" value="SDI70184.1"/>
    <property type="molecule type" value="Genomic_DNA"/>
</dbReference>
<reference evidence="2 3" key="1">
    <citation type="submission" date="2016-10" db="EMBL/GenBank/DDBJ databases">
        <authorList>
            <person name="de Groot N.N."/>
        </authorList>
    </citation>
    <scope>NUCLEOTIDE SEQUENCE [LARGE SCALE GENOMIC DNA]</scope>
    <source>
        <strain evidence="2 3">DSM 44892</strain>
    </source>
</reference>
<sequence length="397" mass="42414">MNITDHGPDAGRSPAPLAGIRVLDLSKILAGPYATMSLADLGADVTKIEHPDGGDPTRSWGPPFVGADATYYLAVNRGKKSVTVDLKSEEGRRIIHEMLAETDVVVENFKPGSGLQKIFDYAELSEQYPHLIVLHISAFGEDGPLRDEPGYDMIAQAAGGLMSLTGEPGGAPMKAGFAMGDLGAALFGLVGLLAALVERARTGRGQYVTTSLFECQLALHVNWATNYFATGQRPQAMGSAHPNLAPYQAFPASDGHFVVAVGNDTLWAALCTAIGRDDLTDDPRFRHNRDRVENHTLLEEELAAAFATGTVEQWCDTLTAHSVPVSPIRHLDEIYADPHTQALGMIRTVPHPTVGPLNQIAFPVSFAGRRPSMTSAPPVLGADTDEVLARHRAPAAT</sequence>
<evidence type="ECO:0000313" key="3">
    <source>
        <dbReference type="Proteomes" id="UP000183263"/>
    </source>
</evidence>